<keyword evidence="3" id="KW-0050">Antiport</keyword>
<feature type="transmembrane region" description="Helical" evidence="10">
    <location>
        <begin position="182"/>
        <end position="201"/>
    </location>
</feature>
<dbReference type="PANTHER" id="PTHR43298">
    <property type="entry name" value="MULTIDRUG RESISTANCE PROTEIN NORM-RELATED"/>
    <property type="match status" value="1"/>
</dbReference>
<dbReference type="CDD" id="cd13133">
    <property type="entry name" value="MATE_like_7"/>
    <property type="match status" value="1"/>
</dbReference>
<accession>A0A829Y5S1</accession>
<dbReference type="InterPro" id="IPR002528">
    <property type="entry name" value="MATE_fam"/>
</dbReference>
<keyword evidence="2" id="KW-0813">Transport</keyword>
<keyword evidence="5 10" id="KW-0812">Transmembrane</keyword>
<comment type="caution">
    <text evidence="11">The sequence shown here is derived from an EMBL/GenBank/DDBJ whole genome shotgun (WGS) entry which is preliminary data.</text>
</comment>
<reference evidence="12" key="1">
    <citation type="submission" date="2020-01" db="EMBL/GenBank/DDBJ databases">
        <title>'Steroidobacter agaridevorans' sp. nov., agar-degrading bacteria isolated from rhizosphere soils.</title>
        <authorList>
            <person name="Ikenaga M."/>
            <person name="Kataoka M."/>
            <person name="Murouchi A."/>
            <person name="Katsuragi S."/>
            <person name="Sakai M."/>
        </authorList>
    </citation>
    <scope>NUCLEOTIDE SEQUENCE [LARGE SCALE GENOMIC DNA]</scope>
    <source>
        <strain evidence="12">YU21-B</strain>
    </source>
</reference>
<dbReference type="PANTHER" id="PTHR43298:SF2">
    <property type="entry name" value="FMN_FAD EXPORTER YEEO-RELATED"/>
    <property type="match status" value="1"/>
</dbReference>
<dbReference type="GO" id="GO:0005886">
    <property type="term" value="C:plasma membrane"/>
    <property type="evidence" value="ECO:0007669"/>
    <property type="project" value="UniProtKB-SubCell"/>
</dbReference>
<evidence type="ECO:0000313" key="11">
    <source>
        <dbReference type="EMBL" id="GFE78166.1"/>
    </source>
</evidence>
<evidence type="ECO:0000256" key="6">
    <source>
        <dbReference type="ARBA" id="ARBA00022989"/>
    </source>
</evidence>
<evidence type="ECO:0000256" key="1">
    <source>
        <dbReference type="ARBA" id="ARBA00004429"/>
    </source>
</evidence>
<feature type="transmembrane region" description="Helical" evidence="10">
    <location>
        <begin position="111"/>
        <end position="135"/>
    </location>
</feature>
<feature type="transmembrane region" description="Helical" evidence="10">
    <location>
        <begin position="207"/>
        <end position="230"/>
    </location>
</feature>
<dbReference type="Proteomes" id="UP000445000">
    <property type="component" value="Unassembled WGS sequence"/>
</dbReference>
<keyword evidence="7" id="KW-0406">Ion transport</keyword>
<dbReference type="GO" id="GO:0006811">
    <property type="term" value="P:monoatomic ion transport"/>
    <property type="evidence" value="ECO:0007669"/>
    <property type="project" value="UniProtKB-KW"/>
</dbReference>
<feature type="transmembrane region" description="Helical" evidence="10">
    <location>
        <begin position="447"/>
        <end position="468"/>
    </location>
</feature>
<feature type="transmembrane region" description="Helical" evidence="10">
    <location>
        <begin position="251"/>
        <end position="273"/>
    </location>
</feature>
<feature type="transmembrane region" description="Helical" evidence="10">
    <location>
        <begin position="293"/>
        <end position="314"/>
    </location>
</feature>
<feature type="transmembrane region" description="Helical" evidence="10">
    <location>
        <begin position="65"/>
        <end position="90"/>
    </location>
</feature>
<evidence type="ECO:0000256" key="3">
    <source>
        <dbReference type="ARBA" id="ARBA00022449"/>
    </source>
</evidence>
<evidence type="ECO:0000256" key="10">
    <source>
        <dbReference type="SAM" id="Phobius"/>
    </source>
</evidence>
<dbReference type="RefSeq" id="WP_161810098.1">
    <property type="nucleotide sequence ID" value="NZ_BLJN01000001.1"/>
</dbReference>
<name>A0A829Y5S1_9GAMM</name>
<gene>
    <name evidence="11" type="ORF">GCM10011487_01660</name>
</gene>
<feature type="transmembrane region" description="Helical" evidence="10">
    <location>
        <begin position="369"/>
        <end position="388"/>
    </location>
</feature>
<dbReference type="PIRSF" id="PIRSF006603">
    <property type="entry name" value="DinF"/>
    <property type="match status" value="1"/>
</dbReference>
<evidence type="ECO:0000256" key="2">
    <source>
        <dbReference type="ARBA" id="ARBA00022448"/>
    </source>
</evidence>
<evidence type="ECO:0000256" key="9">
    <source>
        <dbReference type="ARBA" id="ARBA00031636"/>
    </source>
</evidence>
<keyword evidence="8 10" id="KW-0472">Membrane</keyword>
<feature type="transmembrane region" description="Helical" evidence="10">
    <location>
        <begin position="155"/>
        <end position="175"/>
    </location>
</feature>
<dbReference type="GO" id="GO:0015297">
    <property type="term" value="F:antiporter activity"/>
    <property type="evidence" value="ECO:0007669"/>
    <property type="project" value="UniProtKB-KW"/>
</dbReference>
<evidence type="ECO:0000256" key="7">
    <source>
        <dbReference type="ARBA" id="ARBA00023065"/>
    </source>
</evidence>
<organism evidence="11 12">
    <name type="scientific">Steroidobacter agaridevorans</name>
    <dbReference type="NCBI Taxonomy" id="2695856"/>
    <lineage>
        <taxon>Bacteria</taxon>
        <taxon>Pseudomonadati</taxon>
        <taxon>Pseudomonadota</taxon>
        <taxon>Gammaproteobacteria</taxon>
        <taxon>Steroidobacterales</taxon>
        <taxon>Steroidobacteraceae</taxon>
        <taxon>Steroidobacter</taxon>
    </lineage>
</organism>
<evidence type="ECO:0000256" key="8">
    <source>
        <dbReference type="ARBA" id="ARBA00023136"/>
    </source>
</evidence>
<comment type="subcellular location">
    <subcellularLocation>
        <location evidence="1">Cell inner membrane</location>
        <topology evidence="1">Multi-pass membrane protein</topology>
    </subcellularLocation>
</comment>
<keyword evidence="6 10" id="KW-1133">Transmembrane helix</keyword>
<dbReference type="InterPro" id="IPR050222">
    <property type="entry name" value="MATE_MdtK"/>
</dbReference>
<evidence type="ECO:0000256" key="5">
    <source>
        <dbReference type="ARBA" id="ARBA00022692"/>
    </source>
</evidence>
<proteinExistence type="predicted"/>
<dbReference type="AlphaFoldDB" id="A0A829Y5S1"/>
<feature type="transmembrane region" description="Helical" evidence="10">
    <location>
        <begin position="32"/>
        <end position="53"/>
    </location>
</feature>
<evidence type="ECO:0000256" key="4">
    <source>
        <dbReference type="ARBA" id="ARBA00022475"/>
    </source>
</evidence>
<protein>
    <recommendedName>
        <fullName evidence="9">Multidrug-efflux transporter</fullName>
    </recommendedName>
</protein>
<feature type="transmembrane region" description="Helical" evidence="10">
    <location>
        <begin position="409"/>
        <end position="427"/>
    </location>
</feature>
<evidence type="ECO:0000313" key="12">
    <source>
        <dbReference type="Proteomes" id="UP000445000"/>
    </source>
</evidence>
<feature type="transmembrane region" description="Helical" evidence="10">
    <location>
        <begin position="334"/>
        <end position="357"/>
    </location>
</feature>
<dbReference type="EMBL" id="BLJN01000001">
    <property type="protein sequence ID" value="GFE78166.1"/>
    <property type="molecule type" value="Genomic_DNA"/>
</dbReference>
<dbReference type="Pfam" id="PF01554">
    <property type="entry name" value="MatE"/>
    <property type="match status" value="2"/>
</dbReference>
<dbReference type="NCBIfam" id="TIGR00797">
    <property type="entry name" value="matE"/>
    <property type="match status" value="1"/>
</dbReference>
<keyword evidence="4" id="KW-1003">Cell membrane</keyword>
<keyword evidence="12" id="KW-1185">Reference proteome</keyword>
<dbReference type="InterPro" id="IPR048279">
    <property type="entry name" value="MdtK-like"/>
</dbReference>
<sequence>MDTATPKATAPLSSLPAQRLDASGRAHVDVRAIVALAIPFAANSAIQAILNLTDTWFIGRISTSALAAIAAIHWPVIACIALFGGVGLAGQTLVAQAFGGRRLKRASQAGWISMWAALVVAPLFWLIAINGNAVLDPFGLDPEVQALSVQFWEPRMYGAPLGVALWGIVGFFNGIGRPRISFMVEALVCISNAVFAQLFIFELGWGIAGGAWATNCAQALGLLVALGIFVGPKMHRMFHSRLMWRPRLPKLIGQCQLGLPMGMLIAADVLGFAMFQLMQVHLGTVDGAATQVVMMLTSISFGPAIGIAMAGTTLVGQSIGMGDRGWAKRIGNSIVVMCMTYMGTIGLLLGLTAPWLIPTFVADNDPQALAVIQLGTTLMWVAAAYQLFDGLNFACSFSLRGAGDATVPAICVLVLSWLVFVPLAHMLSFTPGGGWVEGLPQFGLGALGGWLAALTYIILISTVLWLRWRSGAWEKIRLR</sequence>
<dbReference type="GO" id="GO:0042910">
    <property type="term" value="F:xenobiotic transmembrane transporter activity"/>
    <property type="evidence" value="ECO:0007669"/>
    <property type="project" value="InterPro"/>
</dbReference>